<reference evidence="18" key="1">
    <citation type="submission" date="2020-10" db="EMBL/GenBank/DDBJ databases">
        <authorList>
            <person name="Gilroy R."/>
        </authorList>
    </citation>
    <scope>NUCLEOTIDE SEQUENCE</scope>
    <source>
        <strain evidence="18">CHK190-19873</strain>
    </source>
</reference>
<evidence type="ECO:0000256" key="11">
    <source>
        <dbReference type="ARBA" id="ARBA00023316"/>
    </source>
</evidence>
<evidence type="ECO:0000256" key="4">
    <source>
        <dbReference type="ARBA" id="ARBA00012448"/>
    </source>
</evidence>
<comment type="caution">
    <text evidence="18">The sequence shown here is derived from an EMBL/GenBank/DDBJ whole genome shotgun (WGS) entry which is preliminary data.</text>
</comment>
<organism evidence="18 19">
    <name type="scientific">Candidatus Limivivens intestinipullorum</name>
    <dbReference type="NCBI Taxonomy" id="2840858"/>
    <lineage>
        <taxon>Bacteria</taxon>
        <taxon>Bacillati</taxon>
        <taxon>Bacillota</taxon>
        <taxon>Clostridia</taxon>
        <taxon>Lachnospirales</taxon>
        <taxon>Lachnospiraceae</taxon>
        <taxon>Lachnospiraceae incertae sedis</taxon>
        <taxon>Candidatus Limivivens</taxon>
    </lineage>
</organism>
<dbReference type="GO" id="GO:0008360">
    <property type="term" value="P:regulation of cell shape"/>
    <property type="evidence" value="ECO:0007669"/>
    <property type="project" value="UniProtKB-KW"/>
</dbReference>
<dbReference type="PANTHER" id="PTHR21581">
    <property type="entry name" value="D-ALANYL-D-ALANINE CARBOXYPEPTIDASE"/>
    <property type="match status" value="1"/>
</dbReference>
<evidence type="ECO:0000256" key="13">
    <source>
        <dbReference type="PIRSR" id="PIRSR618044-1"/>
    </source>
</evidence>
<dbReference type="PANTHER" id="PTHR21581:SF6">
    <property type="entry name" value="TRAFFICKING PROTEIN PARTICLE COMPLEX SUBUNIT 12"/>
    <property type="match status" value="1"/>
</dbReference>
<dbReference type="Gene3D" id="3.40.710.10">
    <property type="entry name" value="DD-peptidase/beta-lactamase superfamily"/>
    <property type="match status" value="1"/>
</dbReference>
<keyword evidence="9" id="KW-0133">Cell shape</keyword>
<dbReference type="GO" id="GO:0009002">
    <property type="term" value="F:serine-type D-Ala-D-Ala carboxypeptidase activity"/>
    <property type="evidence" value="ECO:0007669"/>
    <property type="project" value="UniProtKB-EC"/>
</dbReference>
<feature type="active site" description="Acyl-ester intermediate" evidence="13">
    <location>
        <position position="60"/>
    </location>
</feature>
<reference evidence="18" key="2">
    <citation type="journal article" date="2021" name="PeerJ">
        <title>Extensive microbial diversity within the chicken gut microbiome revealed by metagenomics and culture.</title>
        <authorList>
            <person name="Gilroy R."/>
            <person name="Ravi A."/>
            <person name="Getino M."/>
            <person name="Pursley I."/>
            <person name="Horton D.L."/>
            <person name="Alikhan N.F."/>
            <person name="Baker D."/>
            <person name="Gharbi K."/>
            <person name="Hall N."/>
            <person name="Watson M."/>
            <person name="Adriaenssens E.M."/>
            <person name="Foster-Nyarko E."/>
            <person name="Jarju S."/>
            <person name="Secka A."/>
            <person name="Antonio M."/>
            <person name="Oren A."/>
            <person name="Chaudhuri R.R."/>
            <person name="La Ragione R."/>
            <person name="Hildebrand F."/>
            <person name="Pallen M.J."/>
        </authorList>
    </citation>
    <scope>NUCLEOTIDE SEQUENCE</scope>
    <source>
        <strain evidence="18">CHK190-19873</strain>
    </source>
</reference>
<dbReference type="Gene3D" id="2.60.410.10">
    <property type="entry name" value="D-Ala-D-Ala carboxypeptidase, C-terminal domain"/>
    <property type="match status" value="1"/>
</dbReference>
<evidence type="ECO:0000256" key="15">
    <source>
        <dbReference type="RuleBase" id="RU004016"/>
    </source>
</evidence>
<dbReference type="AlphaFoldDB" id="A0A9D1JKG9"/>
<dbReference type="InterPro" id="IPR015956">
    <property type="entry name" value="Peniciliin-bd_prot_C_sf"/>
</dbReference>
<evidence type="ECO:0000256" key="8">
    <source>
        <dbReference type="ARBA" id="ARBA00022801"/>
    </source>
</evidence>
<comment type="pathway">
    <text evidence="2">Cell wall biogenesis; peptidoglycan biosynthesis.</text>
</comment>
<proteinExistence type="inferred from homology"/>
<name>A0A9D1JKG9_9FIRM</name>
<keyword evidence="8" id="KW-0378">Hydrolase</keyword>
<protein>
    <recommendedName>
        <fullName evidence="4">serine-type D-Ala-D-Ala carboxypeptidase</fullName>
        <ecNumber evidence="4">3.4.16.4</ecNumber>
    </recommendedName>
</protein>
<evidence type="ECO:0000256" key="3">
    <source>
        <dbReference type="ARBA" id="ARBA00007164"/>
    </source>
</evidence>
<evidence type="ECO:0000256" key="12">
    <source>
        <dbReference type="ARBA" id="ARBA00034000"/>
    </source>
</evidence>
<evidence type="ECO:0000256" key="1">
    <source>
        <dbReference type="ARBA" id="ARBA00003217"/>
    </source>
</evidence>
<dbReference type="InterPro" id="IPR012338">
    <property type="entry name" value="Beta-lactam/transpept-like"/>
</dbReference>
<dbReference type="EC" id="3.4.16.4" evidence="4"/>
<evidence type="ECO:0000256" key="10">
    <source>
        <dbReference type="ARBA" id="ARBA00022984"/>
    </source>
</evidence>
<dbReference type="GO" id="GO:0009252">
    <property type="term" value="P:peptidoglycan biosynthetic process"/>
    <property type="evidence" value="ECO:0007669"/>
    <property type="project" value="UniProtKB-KW"/>
</dbReference>
<evidence type="ECO:0000256" key="2">
    <source>
        <dbReference type="ARBA" id="ARBA00004752"/>
    </source>
</evidence>
<dbReference type="Pfam" id="PF07943">
    <property type="entry name" value="PBP5_C"/>
    <property type="match status" value="1"/>
</dbReference>
<dbReference type="GO" id="GO:0071555">
    <property type="term" value="P:cell wall organization"/>
    <property type="evidence" value="ECO:0007669"/>
    <property type="project" value="UniProtKB-KW"/>
</dbReference>
<evidence type="ECO:0000256" key="14">
    <source>
        <dbReference type="PIRSR" id="PIRSR618044-2"/>
    </source>
</evidence>
<comment type="similarity">
    <text evidence="3 15">Belongs to the peptidase S11 family.</text>
</comment>
<evidence type="ECO:0000256" key="6">
    <source>
        <dbReference type="ARBA" id="ARBA00022670"/>
    </source>
</evidence>
<dbReference type="SUPFAM" id="SSF69189">
    <property type="entry name" value="Penicillin-binding protein associated domain"/>
    <property type="match status" value="1"/>
</dbReference>
<dbReference type="InterPro" id="IPR037167">
    <property type="entry name" value="Peptidase_S11_C_sf"/>
</dbReference>
<dbReference type="SUPFAM" id="SSF56601">
    <property type="entry name" value="beta-lactamase/transpeptidase-like"/>
    <property type="match status" value="1"/>
</dbReference>
<keyword evidence="7 16" id="KW-0732">Signal</keyword>
<evidence type="ECO:0000256" key="5">
    <source>
        <dbReference type="ARBA" id="ARBA00022645"/>
    </source>
</evidence>
<evidence type="ECO:0000256" key="9">
    <source>
        <dbReference type="ARBA" id="ARBA00022960"/>
    </source>
</evidence>
<gene>
    <name evidence="18" type="ORF">IAB44_07455</name>
</gene>
<comment type="function">
    <text evidence="1">Removes C-terminal D-alanyl residues from sugar-peptide cell wall precursors.</text>
</comment>
<feature type="signal peptide" evidence="16">
    <location>
        <begin position="1"/>
        <end position="23"/>
    </location>
</feature>
<keyword evidence="6" id="KW-0645">Protease</keyword>
<keyword evidence="10" id="KW-0573">Peptidoglycan synthesis</keyword>
<feature type="chain" id="PRO_5039128693" description="serine-type D-Ala-D-Ala carboxypeptidase" evidence="16">
    <location>
        <begin position="24"/>
        <end position="406"/>
    </location>
</feature>
<keyword evidence="5 18" id="KW-0121">Carboxypeptidase</keyword>
<sequence>MKRWIGLLTAACMVFLCAAKACAEEADSLSLATPSALLMEAETGTVLYEKAADERMSPASVTKIMTLLLIFEAVEDGRLSLTDEVVTSARAKSMGGSQVFLEEGEKQSVETLIKCIVVASGNDAAVAMAEHIAGTEEEFVARMNEKAASLGMENTNFVDCCGLTDDPGHYTSARDIALMTRELITRFPEIYEYSTIWMENITHVTRQGTSEFTLTNTNKLLRSFDGCLGLKTGSTSIAKYCLSATAVRNDIQLIAVILAAPDSKTRFAEAASLLNYGYGICRLYRDENTESPGSVPVSGGKKEEAACRYEGEFTFLDTQGKDLSAVEKELVWKDEITAPVQEGDVLGEAVYRLDGQEIGKVELVAAETVEKADFLHYLKKVWSIYGDLCYDKDAISAETETEAGEI</sequence>
<comment type="catalytic activity">
    <reaction evidence="12">
        <text>Preferential cleavage: (Ac)2-L-Lys-D-Ala-|-D-Ala. Also transpeptidation of peptidyl-alanyl moieties that are N-acyl substituents of D-alanine.</text>
        <dbReference type="EC" id="3.4.16.4"/>
    </reaction>
</comment>
<evidence type="ECO:0000259" key="17">
    <source>
        <dbReference type="SMART" id="SM00936"/>
    </source>
</evidence>
<dbReference type="PRINTS" id="PR00725">
    <property type="entry name" value="DADACBPTASE1"/>
</dbReference>
<evidence type="ECO:0000256" key="16">
    <source>
        <dbReference type="SAM" id="SignalP"/>
    </source>
</evidence>
<evidence type="ECO:0000313" key="18">
    <source>
        <dbReference type="EMBL" id="HIS31369.1"/>
    </source>
</evidence>
<dbReference type="InterPro" id="IPR018044">
    <property type="entry name" value="Peptidase_S11"/>
</dbReference>
<evidence type="ECO:0000256" key="7">
    <source>
        <dbReference type="ARBA" id="ARBA00022729"/>
    </source>
</evidence>
<feature type="binding site" evidence="14">
    <location>
        <position position="231"/>
    </location>
    <ligand>
        <name>substrate</name>
    </ligand>
</feature>
<dbReference type="SMART" id="SM00936">
    <property type="entry name" value="PBP5_C"/>
    <property type="match status" value="1"/>
</dbReference>
<keyword evidence="11" id="KW-0961">Cell wall biogenesis/degradation</keyword>
<evidence type="ECO:0000313" key="19">
    <source>
        <dbReference type="Proteomes" id="UP000823935"/>
    </source>
</evidence>
<feature type="active site" evidence="13">
    <location>
        <position position="120"/>
    </location>
</feature>
<dbReference type="Proteomes" id="UP000823935">
    <property type="component" value="Unassembled WGS sequence"/>
</dbReference>
<accession>A0A9D1JKG9</accession>
<dbReference type="InterPro" id="IPR012907">
    <property type="entry name" value="Peptidase_S11_C"/>
</dbReference>
<dbReference type="Pfam" id="PF00768">
    <property type="entry name" value="Peptidase_S11"/>
    <property type="match status" value="1"/>
</dbReference>
<feature type="domain" description="Peptidase S11 D-Ala-D-Ala carboxypeptidase A C-terminal" evidence="17">
    <location>
        <begin position="284"/>
        <end position="371"/>
    </location>
</feature>
<dbReference type="EMBL" id="DVIQ01000035">
    <property type="protein sequence ID" value="HIS31369.1"/>
    <property type="molecule type" value="Genomic_DNA"/>
</dbReference>
<dbReference type="InterPro" id="IPR001967">
    <property type="entry name" value="Peptidase_S11_N"/>
</dbReference>
<feature type="active site" description="Proton acceptor" evidence="13">
    <location>
        <position position="63"/>
    </location>
</feature>
<dbReference type="GO" id="GO:0006508">
    <property type="term" value="P:proteolysis"/>
    <property type="evidence" value="ECO:0007669"/>
    <property type="project" value="UniProtKB-KW"/>
</dbReference>